<name>A0ABD1ZD69_9MARC</name>
<keyword evidence="7 12" id="KW-0472">Membrane</keyword>
<keyword evidence="12" id="KW-0961">Cell wall biogenesis/degradation</keyword>
<dbReference type="EC" id="2.4.-.-" evidence="12"/>
<dbReference type="PANTHER" id="PTHR10896:SF65">
    <property type="entry name" value="GALACTOSYLGALACTOSYLXYLOSYLPROTEIN 3-BETA-GLUCURONOSYLTRANSFERASE 3"/>
    <property type="match status" value="1"/>
</dbReference>
<evidence type="ECO:0000256" key="12">
    <source>
        <dbReference type="RuleBase" id="RU363127"/>
    </source>
</evidence>
<keyword evidence="12" id="KW-0333">Golgi apparatus</keyword>
<evidence type="ECO:0000256" key="5">
    <source>
        <dbReference type="ARBA" id="ARBA00022968"/>
    </source>
</evidence>
<dbReference type="Gene3D" id="3.90.550.10">
    <property type="entry name" value="Spore Coat Polysaccharide Biosynthesis Protein SpsA, Chain A"/>
    <property type="match status" value="1"/>
</dbReference>
<dbReference type="SUPFAM" id="SSF53448">
    <property type="entry name" value="Nucleotide-diphospho-sugar transferases"/>
    <property type="match status" value="1"/>
</dbReference>
<keyword evidence="10" id="KW-0464">Manganese</keyword>
<evidence type="ECO:0000256" key="3">
    <source>
        <dbReference type="ARBA" id="ARBA00022679"/>
    </source>
</evidence>
<dbReference type="PANTHER" id="PTHR10896">
    <property type="entry name" value="GALACTOSYLGALACTOSYLXYLOSYLPROTEIN 3-BETA-GLUCURONOSYLTRANSFERASE BETA-1,3-GLUCURONYLTRANSFERASE"/>
    <property type="match status" value="1"/>
</dbReference>
<feature type="site" description="Interaction with galactose moiety of substrate glycoprotein" evidence="11">
    <location>
        <position position="310"/>
    </location>
</feature>
<comment type="subcellular location">
    <subcellularLocation>
        <location evidence="1 12">Golgi apparatus membrane</location>
        <topology evidence="1 12">Single-pass type II membrane protein</topology>
    </subcellularLocation>
</comment>
<comment type="cofactor">
    <cofactor evidence="10">
        <name>Mn(2+)</name>
        <dbReference type="ChEBI" id="CHEBI:29035"/>
    </cofactor>
</comment>
<comment type="similarity">
    <text evidence="2 12">Belongs to the glycosyltransferase 43 family.</text>
</comment>
<keyword evidence="8" id="KW-0325">Glycoprotein</keyword>
<evidence type="ECO:0000256" key="7">
    <source>
        <dbReference type="ARBA" id="ARBA00023136"/>
    </source>
</evidence>
<dbReference type="GO" id="GO:0071555">
    <property type="term" value="P:cell wall organization"/>
    <property type="evidence" value="ECO:0007669"/>
    <property type="project" value="UniProtKB-KW"/>
</dbReference>
<dbReference type="Proteomes" id="UP001605036">
    <property type="component" value="Unassembled WGS sequence"/>
</dbReference>
<evidence type="ECO:0000256" key="1">
    <source>
        <dbReference type="ARBA" id="ARBA00004323"/>
    </source>
</evidence>
<comment type="function">
    <text evidence="12">Involved in the synthesis of glucuronoxylan hemicellulose in secondary cell walls.</text>
</comment>
<keyword evidence="4 12" id="KW-0812">Transmembrane</keyword>
<keyword evidence="14" id="KW-1185">Reference proteome</keyword>
<keyword evidence="3 12" id="KW-0808">Transferase</keyword>
<keyword evidence="10" id="KW-0479">Metal-binding</keyword>
<feature type="active site" description="Proton donor/acceptor" evidence="9">
    <location>
        <position position="373"/>
    </location>
</feature>
<keyword evidence="5 12" id="KW-0735">Signal-anchor</keyword>
<proteinExistence type="inferred from homology"/>
<dbReference type="AlphaFoldDB" id="A0ABD1ZD69"/>
<evidence type="ECO:0000256" key="8">
    <source>
        <dbReference type="ARBA" id="ARBA00023180"/>
    </source>
</evidence>
<keyword evidence="6 12" id="KW-1133">Transmembrane helix</keyword>
<dbReference type="EMBL" id="JBHFFA010000001">
    <property type="protein sequence ID" value="KAL2649278.1"/>
    <property type="molecule type" value="Genomic_DNA"/>
</dbReference>
<evidence type="ECO:0000256" key="2">
    <source>
        <dbReference type="ARBA" id="ARBA00007706"/>
    </source>
</evidence>
<reference evidence="13 14" key="1">
    <citation type="submission" date="2024-09" db="EMBL/GenBank/DDBJ databases">
        <title>Chromosome-scale assembly of Riccia fluitans.</title>
        <authorList>
            <person name="Paukszto L."/>
            <person name="Sawicki J."/>
            <person name="Karawczyk K."/>
            <person name="Piernik-Szablinska J."/>
            <person name="Szczecinska M."/>
            <person name="Mazdziarz M."/>
        </authorList>
    </citation>
    <scope>NUCLEOTIDE SEQUENCE [LARGE SCALE GENOMIC DNA]</scope>
    <source>
        <strain evidence="13">Rf_01</strain>
        <tissue evidence="13">Aerial parts of the thallus</tissue>
    </source>
</reference>
<gene>
    <name evidence="13" type="ORF">R1flu_017406</name>
</gene>
<evidence type="ECO:0000256" key="9">
    <source>
        <dbReference type="PIRSR" id="PIRSR605027-1"/>
    </source>
</evidence>
<feature type="binding site" evidence="10">
    <location>
        <position position="275"/>
    </location>
    <ligand>
        <name>Mn(2+)</name>
        <dbReference type="ChEBI" id="CHEBI:29035"/>
    </ligand>
</feature>
<dbReference type="CDD" id="cd00218">
    <property type="entry name" value="GlcAT-I"/>
    <property type="match status" value="1"/>
</dbReference>
<organism evidence="13 14">
    <name type="scientific">Riccia fluitans</name>
    <dbReference type="NCBI Taxonomy" id="41844"/>
    <lineage>
        <taxon>Eukaryota</taxon>
        <taxon>Viridiplantae</taxon>
        <taxon>Streptophyta</taxon>
        <taxon>Embryophyta</taxon>
        <taxon>Marchantiophyta</taxon>
        <taxon>Marchantiopsida</taxon>
        <taxon>Marchantiidae</taxon>
        <taxon>Marchantiales</taxon>
        <taxon>Ricciaceae</taxon>
        <taxon>Riccia</taxon>
    </lineage>
</organism>
<comment type="caution">
    <text evidence="13">The sequence shown here is derived from an EMBL/GenBank/DDBJ whole genome shotgun (WGS) entry which is preliminary data.</text>
</comment>
<dbReference type="InterPro" id="IPR029044">
    <property type="entry name" value="Nucleotide-diphossugar_trans"/>
</dbReference>
<evidence type="ECO:0000313" key="14">
    <source>
        <dbReference type="Proteomes" id="UP001605036"/>
    </source>
</evidence>
<evidence type="ECO:0000256" key="10">
    <source>
        <dbReference type="PIRSR" id="PIRSR605027-3"/>
    </source>
</evidence>
<dbReference type="GO" id="GO:0016740">
    <property type="term" value="F:transferase activity"/>
    <property type="evidence" value="ECO:0007669"/>
    <property type="project" value="UniProtKB-KW"/>
</dbReference>
<accession>A0ABD1ZD69</accession>
<protein>
    <recommendedName>
        <fullName evidence="12">Glycosyltransferases</fullName>
        <ecNumber evidence="12">2.4.-.-</ecNumber>
    </recommendedName>
</protein>
<evidence type="ECO:0000313" key="13">
    <source>
        <dbReference type="EMBL" id="KAL2649278.1"/>
    </source>
</evidence>
<dbReference type="GO" id="GO:0000139">
    <property type="term" value="C:Golgi membrane"/>
    <property type="evidence" value="ECO:0007669"/>
    <property type="project" value="UniProtKB-SubCell"/>
</dbReference>
<dbReference type="Pfam" id="PF03360">
    <property type="entry name" value="Glyco_transf_43"/>
    <property type="match status" value="1"/>
</dbReference>
<feature type="transmembrane region" description="Helical" evidence="12">
    <location>
        <begin position="78"/>
        <end position="101"/>
    </location>
</feature>
<evidence type="ECO:0000256" key="4">
    <source>
        <dbReference type="ARBA" id="ARBA00022692"/>
    </source>
</evidence>
<evidence type="ECO:0000256" key="6">
    <source>
        <dbReference type="ARBA" id="ARBA00022989"/>
    </source>
</evidence>
<dbReference type="InterPro" id="IPR005027">
    <property type="entry name" value="Glyco_trans_43"/>
</dbReference>
<sequence>MVSSFFFCIAVEGDEVKFCLPLKMRRKKSRRRRRLCRNHAAHFRLAASSASAPPRIVPRPVFMEKQLKSKGILHRKPLVQLLVCFMLGLFLGCAPLGWFGIRGGRVSARHELAVEVNSFVSRSQRLIDVENVEGVEAEETVRLSLEDDGTDSSKVSEESLLEIAPGLNYSFDPERKLIIVVTPTYNRAFQAHFLTRLAHTLRLVPPPLLWLVVEYPWASYETAAFLRRTGIMYRHLISRENITNFRDRGVYQRNRALLHIEMHQLDGIVYFADDDNIYSVQLFEELRKIRRFGIWPVGMMAENRAKTIIEGPVCDGEQVIGWHTSERSKRFRRFHISMAGFAFNSTMLWNRTLFPRPTLQPIRQLPNKEGLQETTFIEQLVEDESQMEGLPSGCNKVMVWHLHLDRTELFYQPGWAMPANLVNNTALRP</sequence>
<evidence type="ECO:0000256" key="11">
    <source>
        <dbReference type="PIRSR" id="PIRSR605027-4"/>
    </source>
</evidence>